<dbReference type="Gene3D" id="1.20.120.1810">
    <property type="match status" value="1"/>
</dbReference>
<dbReference type="InterPro" id="IPR014322">
    <property type="entry name" value="RNA_pol_sigma-B/F/G"/>
</dbReference>
<evidence type="ECO:0000256" key="3">
    <source>
        <dbReference type="ARBA" id="ARBA00023125"/>
    </source>
</evidence>
<dbReference type="PANTHER" id="PTHR30385:SF4">
    <property type="entry name" value="RNA POLYMERASE SIGMA-E FACTOR"/>
    <property type="match status" value="1"/>
</dbReference>
<keyword evidence="3" id="KW-0238">DNA-binding</keyword>
<evidence type="ECO:0000256" key="5">
    <source>
        <dbReference type="SAM" id="MobiDB-lite"/>
    </source>
</evidence>
<keyword evidence="4" id="KW-0804">Transcription</keyword>
<dbReference type="InterPro" id="IPR007627">
    <property type="entry name" value="RNA_pol_sigma70_r2"/>
</dbReference>
<dbReference type="Gene3D" id="1.10.10.10">
    <property type="entry name" value="Winged helix-like DNA-binding domain superfamily/Winged helix DNA-binding domain"/>
    <property type="match status" value="2"/>
</dbReference>
<dbReference type="CDD" id="cd06171">
    <property type="entry name" value="Sigma70_r4"/>
    <property type="match status" value="1"/>
</dbReference>
<keyword evidence="1" id="KW-0805">Transcription regulation</keyword>
<feature type="compositionally biased region" description="Low complexity" evidence="5">
    <location>
        <begin position="1"/>
        <end position="23"/>
    </location>
</feature>
<evidence type="ECO:0000256" key="4">
    <source>
        <dbReference type="ARBA" id="ARBA00023163"/>
    </source>
</evidence>
<reference evidence="7 8" key="1">
    <citation type="submission" date="2024-03" db="EMBL/GenBank/DDBJ databases">
        <title>The complete genome of Streptomyces sirii sp.nov.</title>
        <authorList>
            <person name="Zakalyukina Y.V."/>
            <person name="Belik A.R."/>
            <person name="Biryukov M.V."/>
            <person name="Baturina O.A."/>
            <person name="Kabilov M.R."/>
        </authorList>
    </citation>
    <scope>NUCLEOTIDE SEQUENCE [LARGE SCALE GENOMIC DNA]</scope>
    <source>
        <strain evidence="7 8">BP-8</strain>
    </source>
</reference>
<protein>
    <submittedName>
        <fullName evidence="7">SigB/SigF/SigG family RNA polymerase sigma factor</fullName>
    </submittedName>
</protein>
<evidence type="ECO:0000313" key="8">
    <source>
        <dbReference type="Proteomes" id="UP001626628"/>
    </source>
</evidence>
<dbReference type="InterPro" id="IPR013325">
    <property type="entry name" value="RNA_pol_sigma_r2"/>
</dbReference>
<name>A0ABZ2QG28_9ACTN</name>
<keyword evidence="2" id="KW-0731">Sigma factor</keyword>
<dbReference type="InterPro" id="IPR007630">
    <property type="entry name" value="RNA_pol_sigma70_r4"/>
</dbReference>
<dbReference type="RefSeq" id="WP_407285309.1">
    <property type="nucleotide sequence ID" value="NZ_CP147982.1"/>
</dbReference>
<evidence type="ECO:0000313" key="7">
    <source>
        <dbReference type="EMBL" id="WXK75156.1"/>
    </source>
</evidence>
<dbReference type="NCBIfam" id="TIGR02937">
    <property type="entry name" value="sigma70-ECF"/>
    <property type="match status" value="1"/>
</dbReference>
<organism evidence="7 8">
    <name type="scientific">Streptomyces sirii</name>
    <dbReference type="NCBI Taxonomy" id="3127701"/>
    <lineage>
        <taxon>Bacteria</taxon>
        <taxon>Bacillati</taxon>
        <taxon>Actinomycetota</taxon>
        <taxon>Actinomycetes</taxon>
        <taxon>Kitasatosporales</taxon>
        <taxon>Streptomycetaceae</taxon>
        <taxon>Streptomyces</taxon>
    </lineage>
</organism>
<dbReference type="SUPFAM" id="SSF88946">
    <property type="entry name" value="Sigma2 domain of RNA polymerase sigma factors"/>
    <property type="match status" value="1"/>
</dbReference>
<accession>A0ABZ2QG28</accession>
<evidence type="ECO:0000259" key="6">
    <source>
        <dbReference type="PROSITE" id="PS00715"/>
    </source>
</evidence>
<dbReference type="PANTHER" id="PTHR30385">
    <property type="entry name" value="SIGMA FACTOR F FLAGELLAR"/>
    <property type="match status" value="1"/>
</dbReference>
<keyword evidence="8" id="KW-1185">Reference proteome</keyword>
<dbReference type="EMBL" id="CP147982">
    <property type="protein sequence ID" value="WXK75156.1"/>
    <property type="molecule type" value="Genomic_DNA"/>
</dbReference>
<dbReference type="Pfam" id="PF04545">
    <property type="entry name" value="Sigma70_r4"/>
    <property type="match status" value="1"/>
</dbReference>
<dbReference type="InterPro" id="IPR013324">
    <property type="entry name" value="RNA_pol_sigma_r3/r4-like"/>
</dbReference>
<gene>
    <name evidence="7" type="ORF">WAB15_03775</name>
</gene>
<proteinExistence type="predicted"/>
<sequence length="297" mass="33106">MTSNGTTTTATARTSAKSTSTGSVDTTPAEPLPLIEEPQCVDPADARNLSRLFLERLAITEAGAAEYRYARNTLIEMNLSLVRYVARRFKNRGVSVEDVLQVGAVGLIKAIDRYDVYRHVEFTTLAVPYIQGEIKRHFRDQTWAVHVPRRLQELRTDLARTRERLAVEGNHEPSTTELATRLGLAEEEVLEGLVACNCYDADSIDRPLQAGESKQVGLVADLVGEDDPALGLVEHVQALKPHLVQLDARERELLRLRFGADMTQAEIGEEFGVSQMQISRLLNRTCNKLREGLLVEE</sequence>
<dbReference type="Pfam" id="PF04539">
    <property type="entry name" value="Sigma70_r3"/>
    <property type="match status" value="1"/>
</dbReference>
<dbReference type="PROSITE" id="PS00715">
    <property type="entry name" value="SIGMA70_1"/>
    <property type="match status" value="1"/>
</dbReference>
<dbReference type="InterPro" id="IPR007624">
    <property type="entry name" value="RNA_pol_sigma70_r3"/>
</dbReference>
<evidence type="ECO:0000256" key="1">
    <source>
        <dbReference type="ARBA" id="ARBA00023015"/>
    </source>
</evidence>
<dbReference type="NCBIfam" id="TIGR02980">
    <property type="entry name" value="SigBFG"/>
    <property type="match status" value="1"/>
</dbReference>
<feature type="region of interest" description="Disordered" evidence="5">
    <location>
        <begin position="1"/>
        <end position="36"/>
    </location>
</feature>
<dbReference type="Pfam" id="PF04542">
    <property type="entry name" value="Sigma70_r2"/>
    <property type="match status" value="1"/>
</dbReference>
<dbReference type="InterPro" id="IPR014284">
    <property type="entry name" value="RNA_pol_sigma-70_dom"/>
</dbReference>
<dbReference type="PIRSF" id="PIRSF000770">
    <property type="entry name" value="RNA_pol_sigma-SigE/K"/>
    <property type="match status" value="1"/>
</dbReference>
<feature type="domain" description="RNA polymerase sigma-70" evidence="6">
    <location>
        <begin position="98"/>
        <end position="111"/>
    </location>
</feature>
<dbReference type="InterPro" id="IPR000943">
    <property type="entry name" value="RNA_pol_sigma70"/>
</dbReference>
<dbReference type="SUPFAM" id="SSF88659">
    <property type="entry name" value="Sigma3 and sigma4 domains of RNA polymerase sigma factors"/>
    <property type="match status" value="2"/>
</dbReference>
<dbReference type="InterPro" id="IPR036388">
    <property type="entry name" value="WH-like_DNA-bd_sf"/>
</dbReference>
<dbReference type="Proteomes" id="UP001626628">
    <property type="component" value="Chromosome"/>
</dbReference>
<evidence type="ECO:0000256" key="2">
    <source>
        <dbReference type="ARBA" id="ARBA00023082"/>
    </source>
</evidence>
<dbReference type="PRINTS" id="PR00046">
    <property type="entry name" value="SIGMA70FCT"/>
</dbReference>